<feature type="non-terminal residue" evidence="1">
    <location>
        <position position="89"/>
    </location>
</feature>
<reference evidence="1" key="1">
    <citation type="submission" date="2021-12" db="EMBL/GenBank/DDBJ databases">
        <authorList>
            <person name="Martin H S."/>
        </authorList>
    </citation>
    <scope>NUCLEOTIDE SEQUENCE</scope>
</reference>
<name>A0A8J9UU56_9NEOP</name>
<proteinExistence type="predicted"/>
<organism evidence="1 2">
    <name type="scientific">Brenthis ino</name>
    <name type="common">lesser marbled fritillary</name>
    <dbReference type="NCBI Taxonomy" id="405034"/>
    <lineage>
        <taxon>Eukaryota</taxon>
        <taxon>Metazoa</taxon>
        <taxon>Ecdysozoa</taxon>
        <taxon>Arthropoda</taxon>
        <taxon>Hexapoda</taxon>
        <taxon>Insecta</taxon>
        <taxon>Pterygota</taxon>
        <taxon>Neoptera</taxon>
        <taxon>Endopterygota</taxon>
        <taxon>Lepidoptera</taxon>
        <taxon>Glossata</taxon>
        <taxon>Ditrysia</taxon>
        <taxon>Papilionoidea</taxon>
        <taxon>Nymphalidae</taxon>
        <taxon>Heliconiinae</taxon>
        <taxon>Argynnini</taxon>
        <taxon>Brenthis</taxon>
    </lineage>
</organism>
<keyword evidence="2" id="KW-1185">Reference proteome</keyword>
<dbReference type="OrthoDB" id="7067130at2759"/>
<dbReference type="AlphaFoldDB" id="A0A8J9UU56"/>
<protein>
    <submittedName>
        <fullName evidence="1">Uncharacterized protein</fullName>
    </submittedName>
</protein>
<dbReference type="Proteomes" id="UP000838878">
    <property type="component" value="Chromosome 5"/>
</dbReference>
<dbReference type="EMBL" id="OV170225">
    <property type="protein sequence ID" value="CAH0726183.1"/>
    <property type="molecule type" value="Genomic_DNA"/>
</dbReference>
<sequence length="89" mass="9638">MRGAWVVETGRVSEKNDILVQFCLKSERDGSRVGVLCCATLGTPLQEGLPFQTGVPAPIIIITLQGEPGAASLIQAKQLYREFTHNPQS</sequence>
<evidence type="ECO:0000313" key="1">
    <source>
        <dbReference type="EMBL" id="CAH0726183.1"/>
    </source>
</evidence>
<evidence type="ECO:0000313" key="2">
    <source>
        <dbReference type="Proteomes" id="UP000838878"/>
    </source>
</evidence>
<gene>
    <name evidence="1" type="ORF">BINO364_LOCUS11674</name>
</gene>
<accession>A0A8J9UU56</accession>